<organism evidence="8 9">
    <name type="scientific">Amycolatopsis antarctica</name>
    <dbReference type="NCBI Taxonomy" id="1854586"/>
    <lineage>
        <taxon>Bacteria</taxon>
        <taxon>Bacillati</taxon>
        <taxon>Actinomycetota</taxon>
        <taxon>Actinomycetes</taxon>
        <taxon>Pseudonocardiales</taxon>
        <taxon>Pseudonocardiaceae</taxon>
        <taxon>Amycolatopsis</taxon>
    </lineage>
</organism>
<dbReference type="FunFam" id="2.30.38.10:FF:000001">
    <property type="entry name" value="Non-ribosomal peptide synthetase PvdI"/>
    <property type="match status" value="1"/>
</dbReference>
<dbReference type="SMART" id="SM00823">
    <property type="entry name" value="PKS_PP"/>
    <property type="match status" value="1"/>
</dbReference>
<dbReference type="PROSITE" id="PS00455">
    <property type="entry name" value="AMP_BINDING"/>
    <property type="match status" value="1"/>
</dbReference>
<name>A0A263D6C2_9PSEU</name>
<evidence type="ECO:0000259" key="7">
    <source>
        <dbReference type="PROSITE" id="PS50075"/>
    </source>
</evidence>
<dbReference type="CDD" id="cd19531">
    <property type="entry name" value="LCL_NRPS-like"/>
    <property type="match status" value="1"/>
</dbReference>
<dbReference type="SUPFAM" id="SSF52777">
    <property type="entry name" value="CoA-dependent acyltransferases"/>
    <property type="match status" value="4"/>
</dbReference>
<dbReference type="InterPro" id="IPR023213">
    <property type="entry name" value="CAT-like_dom_sf"/>
</dbReference>
<dbReference type="Pfam" id="PF00668">
    <property type="entry name" value="Condensation"/>
    <property type="match status" value="2"/>
</dbReference>
<dbReference type="NCBIfam" id="TIGR01720">
    <property type="entry name" value="NRPS-para261"/>
    <property type="match status" value="1"/>
</dbReference>
<dbReference type="InterPro" id="IPR010060">
    <property type="entry name" value="NRPS_synth"/>
</dbReference>
<dbReference type="Gene3D" id="3.30.559.30">
    <property type="entry name" value="Nonribosomal peptide synthetase, condensation domain"/>
    <property type="match status" value="2"/>
</dbReference>
<keyword evidence="9" id="KW-1185">Reference proteome</keyword>
<dbReference type="CDD" id="cd19534">
    <property type="entry name" value="E_NRPS"/>
    <property type="match status" value="1"/>
</dbReference>
<dbReference type="Gene3D" id="2.30.38.10">
    <property type="entry name" value="Luciferase, Domain 3"/>
    <property type="match status" value="1"/>
</dbReference>
<protein>
    <recommendedName>
        <fullName evidence="7">Carrier domain-containing protein</fullName>
    </recommendedName>
</protein>
<dbReference type="InterPro" id="IPR001242">
    <property type="entry name" value="Condensation_dom"/>
</dbReference>
<dbReference type="InterPro" id="IPR020806">
    <property type="entry name" value="PKS_PP-bd"/>
</dbReference>
<dbReference type="InterPro" id="IPR025110">
    <property type="entry name" value="AMP-bd_C"/>
</dbReference>
<dbReference type="PANTHER" id="PTHR45527">
    <property type="entry name" value="NONRIBOSOMAL PEPTIDE SYNTHETASE"/>
    <property type="match status" value="1"/>
</dbReference>
<dbReference type="Gene3D" id="1.10.1200.10">
    <property type="entry name" value="ACP-like"/>
    <property type="match status" value="1"/>
</dbReference>
<evidence type="ECO:0000256" key="4">
    <source>
        <dbReference type="ARBA" id="ARBA00022737"/>
    </source>
</evidence>
<dbReference type="SUPFAM" id="SSF56801">
    <property type="entry name" value="Acetyl-CoA synthetase-like"/>
    <property type="match status" value="1"/>
</dbReference>
<dbReference type="FunFam" id="3.40.50.980:FF:000001">
    <property type="entry name" value="Non-ribosomal peptide synthetase"/>
    <property type="match status" value="1"/>
</dbReference>
<dbReference type="GO" id="GO:0005829">
    <property type="term" value="C:cytosol"/>
    <property type="evidence" value="ECO:0007669"/>
    <property type="project" value="TreeGrafter"/>
</dbReference>
<dbReference type="InterPro" id="IPR036736">
    <property type="entry name" value="ACP-like_sf"/>
</dbReference>
<gene>
    <name evidence="8" type="ORF">CFN78_08630</name>
</gene>
<evidence type="ECO:0000256" key="3">
    <source>
        <dbReference type="ARBA" id="ARBA00022553"/>
    </source>
</evidence>
<evidence type="ECO:0000313" key="8">
    <source>
        <dbReference type="EMBL" id="OZM73588.1"/>
    </source>
</evidence>
<keyword evidence="4" id="KW-0677">Repeat</keyword>
<dbReference type="SUPFAM" id="SSF47336">
    <property type="entry name" value="ACP-like"/>
    <property type="match status" value="1"/>
</dbReference>
<dbReference type="Gene3D" id="3.30.559.10">
    <property type="entry name" value="Chloramphenicol acetyltransferase-like domain"/>
    <property type="match status" value="2"/>
</dbReference>
<accession>A0A263D6C2</accession>
<dbReference type="Proteomes" id="UP000242444">
    <property type="component" value="Unassembled WGS sequence"/>
</dbReference>
<proteinExistence type="predicted"/>
<dbReference type="Pfam" id="PF13193">
    <property type="entry name" value="AMP-binding_C"/>
    <property type="match status" value="1"/>
</dbReference>
<dbReference type="Pfam" id="PF00550">
    <property type="entry name" value="PP-binding"/>
    <property type="match status" value="1"/>
</dbReference>
<dbReference type="GO" id="GO:0008610">
    <property type="term" value="P:lipid biosynthetic process"/>
    <property type="evidence" value="ECO:0007669"/>
    <property type="project" value="UniProtKB-ARBA"/>
</dbReference>
<dbReference type="OrthoDB" id="2472181at2"/>
<feature type="region of interest" description="Disordered" evidence="6">
    <location>
        <begin position="1"/>
        <end position="43"/>
    </location>
</feature>
<dbReference type="InterPro" id="IPR010071">
    <property type="entry name" value="AA_adenyl_dom"/>
</dbReference>
<dbReference type="GO" id="GO:0009366">
    <property type="term" value="C:enterobactin synthetase complex"/>
    <property type="evidence" value="ECO:0007669"/>
    <property type="project" value="TreeGrafter"/>
</dbReference>
<dbReference type="CDD" id="cd05930">
    <property type="entry name" value="A_NRPS"/>
    <property type="match status" value="1"/>
</dbReference>
<dbReference type="PANTHER" id="PTHR45527:SF1">
    <property type="entry name" value="FATTY ACID SYNTHASE"/>
    <property type="match status" value="1"/>
</dbReference>
<dbReference type="InParanoid" id="A0A263D6C2"/>
<keyword evidence="2" id="KW-0596">Phosphopantetheine</keyword>
<comment type="caution">
    <text evidence="8">The sequence shown here is derived from an EMBL/GenBank/DDBJ whole genome shotgun (WGS) entry which is preliminary data.</text>
</comment>
<evidence type="ECO:0000256" key="5">
    <source>
        <dbReference type="ARBA" id="ARBA00023194"/>
    </source>
</evidence>
<dbReference type="InterPro" id="IPR000873">
    <property type="entry name" value="AMP-dep_synth/lig_dom"/>
</dbReference>
<dbReference type="InterPro" id="IPR009081">
    <property type="entry name" value="PP-bd_ACP"/>
</dbReference>
<dbReference type="EMBL" id="NKYE01000004">
    <property type="protein sequence ID" value="OZM73588.1"/>
    <property type="molecule type" value="Genomic_DNA"/>
</dbReference>
<dbReference type="GO" id="GO:0043041">
    <property type="term" value="P:amino acid activation for nonribosomal peptide biosynthetic process"/>
    <property type="evidence" value="ECO:0007669"/>
    <property type="project" value="TreeGrafter"/>
</dbReference>
<dbReference type="InterPro" id="IPR045851">
    <property type="entry name" value="AMP-bd_C_sf"/>
</dbReference>
<dbReference type="Gene3D" id="3.40.50.980">
    <property type="match status" value="2"/>
</dbReference>
<evidence type="ECO:0000256" key="1">
    <source>
        <dbReference type="ARBA" id="ARBA00001957"/>
    </source>
</evidence>
<feature type="compositionally biased region" description="Basic and acidic residues" evidence="6">
    <location>
        <begin position="1"/>
        <end position="25"/>
    </location>
</feature>
<reference evidence="8 9" key="1">
    <citation type="submission" date="2017-07" db="EMBL/GenBank/DDBJ databases">
        <title>Amycolatopsis antarcticus sp. nov., isolated from the surface of an Antarcticus brown macroalga.</title>
        <authorList>
            <person name="Wang J."/>
            <person name="Leiva S."/>
            <person name="Huang J."/>
            <person name="Huang Y."/>
        </authorList>
    </citation>
    <scope>NUCLEOTIDE SEQUENCE [LARGE SCALE GENOMIC DNA]</scope>
    <source>
        <strain evidence="8 9">AU-G6</strain>
    </source>
</reference>
<keyword evidence="5" id="KW-0045">Antibiotic biosynthesis</keyword>
<dbReference type="PROSITE" id="PS50075">
    <property type="entry name" value="CARRIER"/>
    <property type="match status" value="1"/>
</dbReference>
<dbReference type="FunFam" id="1.10.1200.10:FF:000005">
    <property type="entry name" value="Nonribosomal peptide synthetase 1"/>
    <property type="match status" value="1"/>
</dbReference>
<evidence type="ECO:0000313" key="9">
    <source>
        <dbReference type="Proteomes" id="UP000242444"/>
    </source>
</evidence>
<dbReference type="GO" id="GO:0047527">
    <property type="term" value="F:2,3-dihydroxybenzoate-serine ligase activity"/>
    <property type="evidence" value="ECO:0007669"/>
    <property type="project" value="TreeGrafter"/>
</dbReference>
<evidence type="ECO:0000256" key="2">
    <source>
        <dbReference type="ARBA" id="ARBA00022450"/>
    </source>
</evidence>
<keyword evidence="3" id="KW-0597">Phosphoprotein</keyword>
<sequence>MTTSRDGRADRLPEHLREKLRERLRGGTSTAETERAEPAGIPVVPRDGELPLSFSQQRLWFMHEFEPESVEYNSCFGLRLTGELDVTAFRTAIEGVVARHESLRTTFDSVEGRGVQVIHDRVEVPLRLVDLAGTAEDARRVEVDRLAAEEVATPFDLRTGPLLRVLLLRLSTGEHVCVLSLHHIVHDGWSLAVFVKQLRSGYSAAVRGLPEDTAPARLQYADFAVWQRRRLAGPVLDEQLAYWREQLTGVPALELPTDRPRPAVRSAAGAVHILDVPAEVATGLRALARECGGTLFMTLVAAVQALLSRYSGRSDVAVATPVSGRGHPELEELIGFFLNTLVLRSEVDSEGSFRQLLASVRETVLGAFAREEVPFERVVEVVAPERDTSRLPLAQALVVLQNAPSEELELDGLRIGEFRLPQASSGFDVVFGFEEKPDGTLWTAVEYSTDLFDADTVHRLSAHLVALLRAVVAEPDAPLATRPLLTGPERARLTGEWAHPAVELPPERCVHELVARRAAERPDAPAVTSGADTVTYRDLDERANRLARHLLAWGAGPGTLVALSFDRTAELVVATLAVLKAGAAYVPLDPGYPAERRDHILADTGAPLVLTQADLLPDFAGASAEVLAVSAEAAAIDALPSTPPEVTVSPGDLAYVIYTSGSTGRPKGVLLEHRGLVDMVTAAVGRFDLGPGTVVPALASISFDGAVWETFTALVSGGTLSLGTGGAGMSELDLDAHLAGARRALVSLPPAALAAIDPATLPEGSVVLAVGDRCPVDLHRTWAPRHRFVNGYGPTEVTIGATMFEGTVADWAPRVPVGRPIANARVYIVDAHLRPVPIGVAGELVVGGSGVARGYLNQPGLTARRFVADPFSTEPGARLYRTGDLAAWRADGTLDFLGRADTQVKIKGYRIEPGEVEAVLLGRPGIAEALVVARQDAGREHLVAYVVAGAGAAEPDGVELRAAVAGELPPYMVPSAVVCLDAFPLTGNGKVDHRVLPAPAVDRSDREFTAPSGPVEPVLAGIWQDVLGVGPVGARDNFFELGGDSILSIQLVSRCRAAGLRFTSKDLFRNQTVAELAAVLVVAEDEQAADTGPVTGEVPLSPVQSWFFANAGASPHHFNQSVLLELAPDADPAAVRAALAVLVERHDALRMRFEPVDGHWRQENPGEAAGRWAFDTYDLSGLPAVDRDRTVDELVRRAQAGLRLTDGPLLRAVLIECAGRPPRLFLTVHHLVVDGVSWRILLADLEQAYACLAAGEPIALPARTSSFRDWSRRMREHAVGGGFDGELDYWLEVAGADRTRLPVRGPGANTTGSTDRVTVRLDASGTETLLRTVPGRYRTRVDDVLLTALGRALSRWTGRADVLVDVEGHGREELFDELDLTRTVGWFTSIYPVAPGVRADQSWTDALRTVKRRLRELPNRGIGHGALRYLGSADESAQRLAESASAEISFNYLGQFDGSTDPANGLLRAQLPHGGADHAPDGPRSHLVDIVAAVESGCLELTWTYSAAVQERGEIERVAGAMMADLRELCGGG</sequence>
<comment type="cofactor">
    <cofactor evidence="1">
        <name>pantetheine 4'-phosphate</name>
        <dbReference type="ChEBI" id="CHEBI:47942"/>
    </cofactor>
</comment>
<dbReference type="FunFam" id="3.40.50.12780:FF:000012">
    <property type="entry name" value="Non-ribosomal peptide synthetase"/>
    <property type="match status" value="1"/>
</dbReference>
<dbReference type="InterPro" id="IPR020845">
    <property type="entry name" value="AMP-binding_CS"/>
</dbReference>
<dbReference type="Pfam" id="PF00501">
    <property type="entry name" value="AMP-binding"/>
    <property type="match status" value="1"/>
</dbReference>
<feature type="domain" description="Carrier" evidence="7">
    <location>
        <begin position="1010"/>
        <end position="1084"/>
    </location>
</feature>
<evidence type="ECO:0000256" key="6">
    <source>
        <dbReference type="SAM" id="MobiDB-lite"/>
    </source>
</evidence>
<dbReference type="GO" id="GO:0009239">
    <property type="term" value="P:enterobactin biosynthetic process"/>
    <property type="evidence" value="ECO:0007669"/>
    <property type="project" value="TreeGrafter"/>
</dbReference>
<dbReference type="RefSeq" id="WP_094862105.1">
    <property type="nucleotide sequence ID" value="NZ_NKYE01000004.1"/>
</dbReference>
<dbReference type="GO" id="GO:0031177">
    <property type="term" value="F:phosphopantetheine binding"/>
    <property type="evidence" value="ECO:0007669"/>
    <property type="project" value="InterPro"/>
</dbReference>
<dbReference type="Gene3D" id="3.30.300.30">
    <property type="match status" value="1"/>
</dbReference>
<dbReference type="NCBIfam" id="TIGR01733">
    <property type="entry name" value="AA-adenyl-dom"/>
    <property type="match status" value="1"/>
</dbReference>